<evidence type="ECO:0000256" key="1">
    <source>
        <dbReference type="PROSITE-ProRule" id="PRU00023"/>
    </source>
</evidence>
<evidence type="ECO:0000259" key="3">
    <source>
        <dbReference type="PROSITE" id="PS51126"/>
    </source>
</evidence>
<reference evidence="4" key="1">
    <citation type="submission" date="2020-11" db="EMBL/GenBank/DDBJ databases">
        <title>Kefir isolates.</title>
        <authorList>
            <person name="Marcisauskas S."/>
            <person name="Kim Y."/>
            <person name="Blasche S."/>
        </authorList>
    </citation>
    <scope>NUCLEOTIDE SEQUENCE</scope>
    <source>
        <strain evidence="4">Olga-1</strain>
    </source>
</reference>
<dbReference type="EMBL" id="PUHW01000243">
    <property type="protein sequence ID" value="KAG0687569.1"/>
    <property type="molecule type" value="Genomic_DNA"/>
</dbReference>
<comment type="caution">
    <text evidence="4">The sequence shown here is derived from an EMBL/GenBank/DDBJ whole genome shotgun (WGS) entry which is preliminary data.</text>
</comment>
<dbReference type="PANTHER" id="PTHR16027">
    <property type="entry name" value="DILUTE DOMAIN-CONTAINING PROTEIN YPR089W"/>
    <property type="match status" value="1"/>
</dbReference>
<dbReference type="InterPro" id="IPR002110">
    <property type="entry name" value="Ankyrin_rpt"/>
</dbReference>
<feature type="region of interest" description="Disordered" evidence="2">
    <location>
        <begin position="830"/>
        <end position="881"/>
    </location>
</feature>
<keyword evidence="1" id="KW-0040">ANK repeat</keyword>
<evidence type="ECO:0000313" key="5">
    <source>
        <dbReference type="Proteomes" id="UP000697127"/>
    </source>
</evidence>
<sequence length="881" mass="101133">MDPWSTLGAATSFLSTKDVTYSQVLAAQKALKLLADNKELVKPIVELCLACSNNDVYTIKELLTEDNKLLNTIDSKGLTPLIYAICFHNKECVELLLTFNVDCNEPDNLVGWTPVMWATHMDFEDLIERLVSFNADPMKKVGKSMKNAIDLVKPNSKAYEYYKIHGYIKDKSVVDSQNGDDFYKNDFISDALNNSSASLPNTTMKDLSINNDFNTNKGGNKFVDNEDVVFDENTANITFNFNVVQSKQYIKFSDDSIRGIMDFIFKLSSQHHTKPLYPSSILFQCLRYAEHKLQSEGMVKNLVDLYLTRIRKITDTKSGVVKFFGEKEKKEREKRKKKEKDTTPDPPSIDIVTIGYWISALNHLYYFLIRDSACYFLSKYPLLLQEIISCLQSLISKLAFTLDARLEPLLEPCILQYNSVPDFEVIYKNDWKIFKNRSKTAKKTSYEEIMDMLYPPSYTEQMKPSPLRVIQTLGALLYVLELFYINDVIKQQCLSAVLYYIGCHLFNKVIANKKYCSRVKAMEIRLNLSYIQDWLRSNNLQPFIEEDATFETVLSWKGDGFPDSVVDKPTGYLSNVCRFEGDERNPFDATYYLNPLYKIGQYSLQPIVELAEWLQVMTGIRDLESLKDIFSKFEILASSTMVQCIRNYHYEVDEKKFSKTLKKWLKENQHNESLDMVHKGMFYKDDSKLELNAGQAFPVTLPKLVQLLHQYGADFKHVDNKKLMAYQPYIPLEIRDELETMIDECNEEHEYHRNSYTDDEQVNQNYSEPDDYENEESESASHLHSDRETSPSQLETNPDNSIWSDVNDNATTTTASVAAATNTTNNTTTFASSVVNTNSTVTSGNQGTERGGKETSDLFRELSMPGSLAKKPWQDDSNPWA</sequence>
<feature type="repeat" description="ANK" evidence="1">
    <location>
        <begin position="76"/>
        <end position="108"/>
    </location>
</feature>
<dbReference type="PROSITE" id="PS50088">
    <property type="entry name" value="ANK_REPEAT"/>
    <property type="match status" value="1"/>
</dbReference>
<feature type="compositionally biased region" description="Acidic residues" evidence="2">
    <location>
        <begin position="768"/>
        <end position="778"/>
    </location>
</feature>
<name>A0A9P6WIR9_9ASCO</name>
<feature type="region of interest" description="Disordered" evidence="2">
    <location>
        <begin position="752"/>
        <end position="807"/>
    </location>
</feature>
<accession>A0A9P6WIR9</accession>
<dbReference type="Gene3D" id="1.25.40.20">
    <property type="entry name" value="Ankyrin repeat-containing domain"/>
    <property type="match status" value="1"/>
</dbReference>
<feature type="compositionally biased region" description="Basic and acidic residues" evidence="2">
    <location>
        <begin position="850"/>
        <end position="860"/>
    </location>
</feature>
<organism evidence="4 5">
    <name type="scientific">Pichia californica</name>
    <dbReference type="NCBI Taxonomy" id="460514"/>
    <lineage>
        <taxon>Eukaryota</taxon>
        <taxon>Fungi</taxon>
        <taxon>Dikarya</taxon>
        <taxon>Ascomycota</taxon>
        <taxon>Saccharomycotina</taxon>
        <taxon>Pichiomycetes</taxon>
        <taxon>Pichiales</taxon>
        <taxon>Pichiaceae</taxon>
        <taxon>Pichia</taxon>
    </lineage>
</organism>
<keyword evidence="5" id="KW-1185">Reference proteome</keyword>
<proteinExistence type="predicted"/>
<dbReference type="Proteomes" id="UP000697127">
    <property type="component" value="Unassembled WGS sequence"/>
</dbReference>
<dbReference type="InterPro" id="IPR002710">
    <property type="entry name" value="Dilute_dom"/>
</dbReference>
<protein>
    <recommendedName>
        <fullName evidence="3">Dilute domain-containing protein</fullName>
    </recommendedName>
</protein>
<gene>
    <name evidence="4" type="ORF">C6P40_002172</name>
</gene>
<dbReference type="OrthoDB" id="426293at2759"/>
<evidence type="ECO:0000256" key="2">
    <source>
        <dbReference type="SAM" id="MobiDB-lite"/>
    </source>
</evidence>
<dbReference type="SMART" id="SM01132">
    <property type="entry name" value="DIL"/>
    <property type="match status" value="1"/>
</dbReference>
<dbReference type="SUPFAM" id="SSF48403">
    <property type="entry name" value="Ankyrin repeat"/>
    <property type="match status" value="1"/>
</dbReference>
<dbReference type="Pfam" id="PF12796">
    <property type="entry name" value="Ank_2"/>
    <property type="match status" value="1"/>
</dbReference>
<dbReference type="Pfam" id="PF01843">
    <property type="entry name" value="DIL"/>
    <property type="match status" value="1"/>
</dbReference>
<dbReference type="InterPro" id="IPR052072">
    <property type="entry name" value="Vascular_dev_regulator"/>
</dbReference>
<evidence type="ECO:0000313" key="4">
    <source>
        <dbReference type="EMBL" id="KAG0687569.1"/>
    </source>
</evidence>
<dbReference type="PANTHER" id="PTHR16027:SF6">
    <property type="entry name" value="DILUTE DOMAIN-CONTAINING PROTEIN"/>
    <property type="match status" value="1"/>
</dbReference>
<feature type="compositionally biased region" description="Basic and acidic residues" evidence="2">
    <location>
        <begin position="779"/>
        <end position="789"/>
    </location>
</feature>
<dbReference type="InterPro" id="IPR036770">
    <property type="entry name" value="Ankyrin_rpt-contain_sf"/>
</dbReference>
<dbReference type="GO" id="GO:0051020">
    <property type="term" value="F:GTPase binding"/>
    <property type="evidence" value="ECO:0007669"/>
    <property type="project" value="TreeGrafter"/>
</dbReference>
<feature type="compositionally biased region" description="Low complexity" evidence="2">
    <location>
        <begin position="830"/>
        <end position="843"/>
    </location>
</feature>
<dbReference type="SMART" id="SM00248">
    <property type="entry name" value="ANK"/>
    <property type="match status" value="2"/>
</dbReference>
<dbReference type="AlphaFoldDB" id="A0A9P6WIR9"/>
<feature type="compositionally biased region" description="Polar residues" evidence="2">
    <location>
        <begin position="790"/>
        <end position="803"/>
    </location>
</feature>
<feature type="domain" description="Dilute" evidence="3">
    <location>
        <begin position="347"/>
        <end position="672"/>
    </location>
</feature>
<dbReference type="PROSITE" id="PS51126">
    <property type="entry name" value="DILUTE"/>
    <property type="match status" value="1"/>
</dbReference>